<evidence type="ECO:0000259" key="3">
    <source>
        <dbReference type="Pfam" id="PF16036"/>
    </source>
</evidence>
<dbReference type="InterPro" id="IPR036298">
    <property type="entry name" value="Chalcone_isomerase_sf"/>
</dbReference>
<feature type="domain" description="Chalcone isomerase" evidence="3">
    <location>
        <begin position="122"/>
        <end position="240"/>
    </location>
</feature>
<dbReference type="SUPFAM" id="SSF54626">
    <property type="entry name" value="Chalcone isomerase"/>
    <property type="match status" value="1"/>
</dbReference>
<accession>A0ABD3TA25</accession>
<evidence type="ECO:0000256" key="1">
    <source>
        <dbReference type="ARBA" id="ARBA00007166"/>
    </source>
</evidence>
<dbReference type="AlphaFoldDB" id="A0ABD3TA25"/>
<evidence type="ECO:0000313" key="5">
    <source>
        <dbReference type="Proteomes" id="UP001634393"/>
    </source>
</evidence>
<proteinExistence type="inferred from homology"/>
<sequence length="250" mass="27624">MKGKANDTEPNVTENQPEKEKPEVEGENKSVQKEEGTIEKEEPSKQALKEEEVPVEVEPKTGVSFPVVLGDGKQLKAVGVRKKSMLGLGIKIYSFGIYADNEKLKDLLKTKIGKAPSKPTKEMYQMVIDSDFGMMVRLVIVFSSLTMSMVKKNFNEGLGASIKKLTGGKNDELTKKIMGEASDDIKLSPGSVIEISRLPGYTLQTKVKDEIVSTVESELLCRAYIYLYLGEDPFDKEAKESFGTSMLSLL</sequence>
<name>A0ABD3TA25_9LAMI</name>
<dbReference type="Gene3D" id="3.50.70.10">
    <property type="match status" value="1"/>
</dbReference>
<protein>
    <recommendedName>
        <fullName evidence="3">Chalcone isomerase domain-containing protein</fullName>
    </recommendedName>
</protein>
<keyword evidence="5" id="KW-1185">Reference proteome</keyword>
<dbReference type="PANTHER" id="PTHR47589:SF4">
    <property type="entry name" value="FATTY-ACID-BINDING PROTEIN 1-LIKE"/>
    <property type="match status" value="1"/>
</dbReference>
<gene>
    <name evidence="4" type="ORF">ACJIZ3_007854</name>
</gene>
<dbReference type="Gene3D" id="1.10.890.20">
    <property type="match status" value="1"/>
</dbReference>
<comment type="caution">
    <text evidence="4">The sequence shown here is derived from an EMBL/GenBank/DDBJ whole genome shotgun (WGS) entry which is preliminary data.</text>
</comment>
<dbReference type="EMBL" id="JBJXBP010000004">
    <property type="protein sequence ID" value="KAL3833118.1"/>
    <property type="molecule type" value="Genomic_DNA"/>
</dbReference>
<dbReference type="Proteomes" id="UP001634393">
    <property type="component" value="Unassembled WGS sequence"/>
</dbReference>
<dbReference type="InterPro" id="IPR044228">
    <property type="entry name" value="FAP1"/>
</dbReference>
<organism evidence="4 5">
    <name type="scientific">Penstemon smallii</name>
    <dbReference type="NCBI Taxonomy" id="265156"/>
    <lineage>
        <taxon>Eukaryota</taxon>
        <taxon>Viridiplantae</taxon>
        <taxon>Streptophyta</taxon>
        <taxon>Embryophyta</taxon>
        <taxon>Tracheophyta</taxon>
        <taxon>Spermatophyta</taxon>
        <taxon>Magnoliopsida</taxon>
        <taxon>eudicotyledons</taxon>
        <taxon>Gunneridae</taxon>
        <taxon>Pentapetalae</taxon>
        <taxon>asterids</taxon>
        <taxon>lamiids</taxon>
        <taxon>Lamiales</taxon>
        <taxon>Plantaginaceae</taxon>
        <taxon>Cheloneae</taxon>
        <taxon>Penstemon</taxon>
    </lineage>
</organism>
<evidence type="ECO:0000313" key="4">
    <source>
        <dbReference type="EMBL" id="KAL3833118.1"/>
    </source>
</evidence>
<dbReference type="InterPro" id="IPR016087">
    <property type="entry name" value="Chalcone_isomerase"/>
</dbReference>
<dbReference type="InterPro" id="IPR016089">
    <property type="entry name" value="Chalcone_isomerase_bundle_sf"/>
</dbReference>
<dbReference type="Pfam" id="PF16036">
    <property type="entry name" value="Chalcone_3"/>
    <property type="match status" value="1"/>
</dbReference>
<comment type="similarity">
    <text evidence="1">Belongs to the chalcone isomerase family.</text>
</comment>
<dbReference type="PANTHER" id="PTHR47589">
    <property type="entry name" value="FATTY-ACID-BINDING PROTEIN 1"/>
    <property type="match status" value="1"/>
</dbReference>
<feature type="region of interest" description="Disordered" evidence="2">
    <location>
        <begin position="1"/>
        <end position="55"/>
    </location>
</feature>
<dbReference type="InterPro" id="IPR016088">
    <property type="entry name" value="Chalcone_isomerase_3-sand"/>
</dbReference>
<reference evidence="4 5" key="1">
    <citation type="submission" date="2024-12" db="EMBL/GenBank/DDBJ databases">
        <title>The unique morphological basis and parallel evolutionary history of personate flowers in Penstemon.</title>
        <authorList>
            <person name="Depatie T.H."/>
            <person name="Wessinger C.A."/>
        </authorList>
    </citation>
    <scope>NUCLEOTIDE SEQUENCE [LARGE SCALE GENOMIC DNA]</scope>
    <source>
        <strain evidence="4">WTNN_2</strain>
        <tissue evidence="4">Leaf</tissue>
    </source>
</reference>
<feature type="compositionally biased region" description="Basic and acidic residues" evidence="2">
    <location>
        <begin position="16"/>
        <end position="52"/>
    </location>
</feature>
<evidence type="ECO:0000256" key="2">
    <source>
        <dbReference type="SAM" id="MobiDB-lite"/>
    </source>
</evidence>